<feature type="domain" description="Fibronectin type-III" evidence="6">
    <location>
        <begin position="487"/>
        <end position="600"/>
    </location>
</feature>
<dbReference type="InterPro" id="IPR050964">
    <property type="entry name" value="Striated_Muscle_Regulatory"/>
</dbReference>
<dbReference type="PROSITE" id="PS50853">
    <property type="entry name" value="FN3"/>
    <property type="match status" value="4"/>
</dbReference>
<dbReference type="InterPro" id="IPR013783">
    <property type="entry name" value="Ig-like_fold"/>
</dbReference>
<dbReference type="PANTHER" id="PTHR13817">
    <property type="entry name" value="TITIN"/>
    <property type="match status" value="1"/>
</dbReference>
<evidence type="ECO:0000256" key="1">
    <source>
        <dbReference type="ARBA" id="ARBA00022729"/>
    </source>
</evidence>
<feature type="domain" description="Fibronectin type-III" evidence="6">
    <location>
        <begin position="308"/>
        <end position="399"/>
    </location>
</feature>
<dbReference type="PRINTS" id="PR00014">
    <property type="entry name" value="FNTYPEIII"/>
</dbReference>
<keyword evidence="4" id="KW-0325">Glycoprotein</keyword>
<sequence length="634" mass="70549">MLNDPAMAPIGKNVLTLTNVEQSDNFTCVAVSKLGNIEATTLVDVQALPPPPRNFQVSSVTSDTVTLTWQAPTLNEPAREYVVKYRQKYSDSNAVKKFRVDPSLTSATIDSLEPFQLYEFTIVTVGEFGEGPTSITKEAQTAPAVPGSPPLKNVMRTLEWDNMGVKIGGRKLHHLRFADDIVLITSNISQAERMLTDFDKACGKIGSELLQVQARSLSRDSVLIKWSPSEKPNGIITNYRIFYTNKDRSTPISLWNIHDTKSDELMATLYGLEPEKRYFIVVQAFNVKGAGELSAVATVTTEHGMPGQPVSVTAKALDSRRVQLTWEKPLFSLPVTGYVVWFNDTGGEKEYTLTSPHEKHIVMALTPDTTYAFRLPTKYPKFDTANCMSEFGGLEKKPEYSGRKEYLLLITNAFYYNICTTTHNTYSYFPNFRVAAISARGQGEFSDPVMVTTMQSSKSLLDFCQVCCTSRECCVCEPSWPSAPPGPPELLSVTAISSSSLHVVWTAPNTSQEIVQYRVRFRVVNTENEVLTGISTSYEDDEAPATKSPVWNCVFADVSDVMANITNLMPFTTYEISVAALTEQGFGPESSHLRVRTHEDGVFFDNIFCISHFFQFQMTTKIPYPVSSRCVALL</sequence>
<keyword evidence="5" id="KW-0393">Immunoglobulin domain</keyword>
<dbReference type="Proteomes" id="UP000035642">
    <property type="component" value="Unassembled WGS sequence"/>
</dbReference>
<feature type="domain" description="Fibronectin type-III" evidence="6">
    <location>
        <begin position="208"/>
        <end position="304"/>
    </location>
</feature>
<evidence type="ECO:0000256" key="2">
    <source>
        <dbReference type="ARBA" id="ARBA00022737"/>
    </source>
</evidence>
<dbReference type="FunFam" id="2.60.40.10:FF:000036">
    <property type="entry name" value="receptor-type tyrosine-protein phosphatase delta isoform X1"/>
    <property type="match status" value="1"/>
</dbReference>
<protein>
    <submittedName>
        <fullName evidence="8">Protein-tyrosine-phosphatase</fullName>
    </submittedName>
</protein>
<evidence type="ECO:0000313" key="7">
    <source>
        <dbReference type="Proteomes" id="UP000035642"/>
    </source>
</evidence>
<evidence type="ECO:0000256" key="3">
    <source>
        <dbReference type="ARBA" id="ARBA00023157"/>
    </source>
</evidence>
<dbReference type="CDD" id="cd00063">
    <property type="entry name" value="FN3"/>
    <property type="match status" value="4"/>
</dbReference>
<evidence type="ECO:0000259" key="6">
    <source>
        <dbReference type="PROSITE" id="PS50853"/>
    </source>
</evidence>
<accession>A0A0K0CVT1</accession>
<reference evidence="8" key="2">
    <citation type="submission" date="2017-02" db="UniProtKB">
        <authorList>
            <consortium name="WormBaseParasite"/>
        </authorList>
    </citation>
    <scope>IDENTIFICATION</scope>
</reference>
<dbReference type="STRING" id="6313.A0A0K0CVT1"/>
<keyword evidence="7" id="KW-1185">Reference proteome</keyword>
<evidence type="ECO:0000256" key="4">
    <source>
        <dbReference type="ARBA" id="ARBA00023180"/>
    </source>
</evidence>
<dbReference type="Gene3D" id="2.60.40.10">
    <property type="entry name" value="Immunoglobulins"/>
    <property type="match status" value="4"/>
</dbReference>
<evidence type="ECO:0000256" key="5">
    <source>
        <dbReference type="ARBA" id="ARBA00023319"/>
    </source>
</evidence>
<name>A0A0K0CVT1_ANGCA</name>
<organism evidence="7 8">
    <name type="scientific">Angiostrongylus cantonensis</name>
    <name type="common">Rat lungworm</name>
    <dbReference type="NCBI Taxonomy" id="6313"/>
    <lineage>
        <taxon>Eukaryota</taxon>
        <taxon>Metazoa</taxon>
        <taxon>Ecdysozoa</taxon>
        <taxon>Nematoda</taxon>
        <taxon>Chromadorea</taxon>
        <taxon>Rhabditida</taxon>
        <taxon>Rhabditina</taxon>
        <taxon>Rhabditomorpha</taxon>
        <taxon>Strongyloidea</taxon>
        <taxon>Metastrongylidae</taxon>
        <taxon>Angiostrongylus</taxon>
    </lineage>
</organism>
<dbReference type="SMART" id="SM00060">
    <property type="entry name" value="FN3"/>
    <property type="match status" value="4"/>
</dbReference>
<dbReference type="SUPFAM" id="SSF49265">
    <property type="entry name" value="Fibronectin type III"/>
    <property type="match status" value="3"/>
</dbReference>
<keyword evidence="3" id="KW-1015">Disulfide bond</keyword>
<dbReference type="Pfam" id="PF00041">
    <property type="entry name" value="fn3"/>
    <property type="match status" value="4"/>
</dbReference>
<feature type="domain" description="Fibronectin type-III" evidence="6">
    <location>
        <begin position="51"/>
        <end position="144"/>
    </location>
</feature>
<dbReference type="PANTHER" id="PTHR13817:SF173">
    <property type="entry name" value="FRAZZLED"/>
    <property type="match status" value="1"/>
</dbReference>
<reference evidence="7" key="1">
    <citation type="submission" date="2012-09" db="EMBL/GenBank/DDBJ databases">
        <authorList>
            <person name="Martin A.A."/>
        </authorList>
    </citation>
    <scope>NUCLEOTIDE SEQUENCE</scope>
</reference>
<proteinExistence type="predicted"/>
<dbReference type="WBParaSite" id="ACAC_0000147701-mRNA-1">
    <property type="protein sequence ID" value="ACAC_0000147701-mRNA-1"/>
    <property type="gene ID" value="ACAC_0000147701"/>
</dbReference>
<keyword evidence="2" id="KW-0677">Repeat</keyword>
<keyword evidence="1" id="KW-0732">Signal</keyword>
<dbReference type="AlphaFoldDB" id="A0A0K0CVT1"/>
<dbReference type="InterPro" id="IPR036116">
    <property type="entry name" value="FN3_sf"/>
</dbReference>
<evidence type="ECO:0000313" key="8">
    <source>
        <dbReference type="WBParaSite" id="ACAC_0000147701-mRNA-1"/>
    </source>
</evidence>
<dbReference type="InterPro" id="IPR003961">
    <property type="entry name" value="FN3_dom"/>
</dbReference>